<reference evidence="3" key="1">
    <citation type="journal article" date="2015" name="MBio">
        <title>Genome-resolved metagenomic analysis reveals roles for candidate phyla and other microbial community members in biogeochemical transformations in oil reservoirs.</title>
        <authorList>
            <person name="Hu P."/>
            <person name="Tom L."/>
            <person name="Singh A."/>
            <person name="Thomas B.C."/>
            <person name="Baker B.J."/>
            <person name="Piceno Y.M."/>
            <person name="Andersen G.L."/>
            <person name="Banfield J.F."/>
        </authorList>
    </citation>
    <scope>NUCLEOTIDE SEQUENCE [LARGE SCALE GENOMIC DNA]</scope>
    <source>
        <strain evidence="3">56_747</strain>
    </source>
</reference>
<dbReference type="Proteomes" id="UP000057043">
    <property type="component" value="Unassembled WGS sequence"/>
</dbReference>
<evidence type="ECO:0000313" key="5">
    <source>
        <dbReference type="Proteomes" id="UP000057043"/>
    </source>
</evidence>
<evidence type="ECO:0000313" key="3">
    <source>
        <dbReference type="EMBL" id="KUK97782.1"/>
    </source>
</evidence>
<gene>
    <name evidence="2" type="ORF">XD72_1589</name>
    <name evidence="3" type="ORF">XE07_0196</name>
</gene>
<dbReference type="InterPro" id="IPR006674">
    <property type="entry name" value="HD_domain"/>
</dbReference>
<proteinExistence type="predicted"/>
<comment type="caution">
    <text evidence="2">The sequence shown here is derived from an EMBL/GenBank/DDBJ whole genome shotgun (WGS) entry which is preliminary data.</text>
</comment>
<dbReference type="EMBL" id="LGFT01000037">
    <property type="protein sequence ID" value="KUK44010.1"/>
    <property type="molecule type" value="Genomic_DNA"/>
</dbReference>
<dbReference type="GO" id="GO:0008832">
    <property type="term" value="F:dGTPase activity"/>
    <property type="evidence" value="ECO:0007669"/>
    <property type="project" value="TreeGrafter"/>
</dbReference>
<dbReference type="InterPro" id="IPR050135">
    <property type="entry name" value="dGTPase-like"/>
</dbReference>
<dbReference type="GO" id="GO:0006203">
    <property type="term" value="P:dGTP catabolic process"/>
    <property type="evidence" value="ECO:0007669"/>
    <property type="project" value="TreeGrafter"/>
</dbReference>
<organism evidence="2 5">
    <name type="scientific">Methanothrix harundinacea</name>
    <dbReference type="NCBI Taxonomy" id="301375"/>
    <lineage>
        <taxon>Archaea</taxon>
        <taxon>Methanobacteriati</taxon>
        <taxon>Methanobacteriota</taxon>
        <taxon>Stenosarchaea group</taxon>
        <taxon>Methanomicrobia</taxon>
        <taxon>Methanotrichales</taxon>
        <taxon>Methanotrichaceae</taxon>
        <taxon>Methanothrix</taxon>
    </lineage>
</organism>
<dbReference type="AlphaFoldDB" id="A0A101FT67"/>
<feature type="domain" description="HD" evidence="1">
    <location>
        <begin position="50"/>
        <end position="160"/>
    </location>
</feature>
<dbReference type="Pfam" id="PF01966">
    <property type="entry name" value="HD"/>
    <property type="match status" value="1"/>
</dbReference>
<evidence type="ECO:0000313" key="4">
    <source>
        <dbReference type="Proteomes" id="UP000053961"/>
    </source>
</evidence>
<dbReference type="Proteomes" id="UP000053961">
    <property type="component" value="Unassembled WGS sequence"/>
</dbReference>
<dbReference type="PANTHER" id="PTHR11373:SF4">
    <property type="entry name" value="DEOXYNUCLEOSIDE TRIPHOSPHATE TRIPHOSPHOHYDROLASE SAMHD1"/>
    <property type="match status" value="1"/>
</dbReference>
<name>A0A101FT67_9EURY</name>
<dbReference type="PANTHER" id="PTHR11373">
    <property type="entry name" value="DEOXYNUCLEOSIDE TRIPHOSPHATE TRIPHOSPHOHYDROLASE"/>
    <property type="match status" value="1"/>
</dbReference>
<dbReference type="EMBL" id="LGHB01000001">
    <property type="protein sequence ID" value="KUK97782.1"/>
    <property type="molecule type" value="Genomic_DNA"/>
</dbReference>
<dbReference type="SUPFAM" id="SSF109604">
    <property type="entry name" value="HD-domain/PDEase-like"/>
    <property type="match status" value="1"/>
</dbReference>
<accession>A0A101FT67</accession>
<dbReference type="PROSITE" id="PS51831">
    <property type="entry name" value="HD"/>
    <property type="match status" value="1"/>
</dbReference>
<evidence type="ECO:0000259" key="1">
    <source>
        <dbReference type="PROSITE" id="PS51831"/>
    </source>
</evidence>
<evidence type="ECO:0000313" key="2">
    <source>
        <dbReference type="EMBL" id="KUK44010.1"/>
    </source>
</evidence>
<reference evidence="4 5" key="2">
    <citation type="journal article" date="2015" name="MBio">
        <title>Genome-Resolved Metagenomic Analysis Reveals Roles for Candidate Phyla and Other Microbial Community Members in Biogeochemical Transformations in Oil Reservoirs.</title>
        <authorList>
            <person name="Hu P."/>
            <person name="Tom L."/>
            <person name="Singh A."/>
            <person name="Thomas B.C."/>
            <person name="Baker B.J."/>
            <person name="Piceno Y.M."/>
            <person name="Andersen G.L."/>
            <person name="Banfield J.F."/>
        </authorList>
    </citation>
    <scope>NUCLEOTIDE SEQUENCE [LARGE SCALE GENOMIC DNA]</scope>
    <source>
        <strain evidence="2">57_489</strain>
    </source>
</reference>
<dbReference type="SMART" id="SM00471">
    <property type="entry name" value="HDc"/>
    <property type="match status" value="1"/>
</dbReference>
<dbReference type="CDD" id="cd00077">
    <property type="entry name" value="HDc"/>
    <property type="match status" value="1"/>
</dbReference>
<dbReference type="InterPro" id="IPR045509">
    <property type="entry name" value="HD_assoc_2"/>
</dbReference>
<dbReference type="Gene3D" id="1.10.3210.10">
    <property type="entry name" value="Hypothetical protein af1432"/>
    <property type="match status" value="1"/>
</dbReference>
<dbReference type="Pfam" id="PF19276">
    <property type="entry name" value="HD_assoc_2"/>
    <property type="match status" value="1"/>
</dbReference>
<dbReference type="InterPro" id="IPR003607">
    <property type="entry name" value="HD/PDEase_dom"/>
</dbReference>
<dbReference type="PATRIC" id="fig|301375.6.peg.1213"/>
<dbReference type="FunFam" id="1.10.3210.10:FF:000037">
    <property type="entry name" value="Metal-dependent phosphohydrolase, HD superfamily"/>
    <property type="match status" value="1"/>
</dbReference>
<protein>
    <submittedName>
        <fullName evidence="2">Metal dependent phosphohydrolase</fullName>
    </submittedName>
</protein>
<keyword evidence="2" id="KW-0378">Hydrolase</keyword>
<sequence length="397" mass="44829">MTTIKDPIHGYVKLDDMARDLADTQEMQRLRWIKQLGLANLVYPGANHTRFEHSLGAYHLSGLLARHLELDEDDATDIRAAALLHDVGHGPLSHVTEKVLSGFLREEHENVSDRLKRGELGDALADYGLKPHRIQRLIRGETPLGQMVSGEVDVDRMDYLTRDAHYTGVAYGVIDYQRLMETMTMRDGHIALEEGGVHAAESLLVSRLLMYPTVYFHHVSRIAQKMLDVGVRVMVEEGADPRKIRDMDDTELVAAMISSGGYPGEIIGRIRSRHLFKRAVYVGRDRLESPGMIDRGREGRIAEEIAEVAGIEPLYVLVDKPELPRIAEGNMAIIGEDGEKKPLREVSPLVTIMESAHFAAWRLGVYTTEENRERVKKAAMRHLKVRRNPVQHTFEDI</sequence>